<dbReference type="AlphaFoldDB" id="A0A0D3CH56"/>
<feature type="region of interest" description="Disordered" evidence="1">
    <location>
        <begin position="233"/>
        <end position="258"/>
    </location>
</feature>
<dbReference type="HOGENOM" id="CLU_033858_0_0_1"/>
<feature type="region of interest" description="Disordered" evidence="1">
    <location>
        <begin position="412"/>
        <end position="431"/>
    </location>
</feature>
<sequence length="448" mass="50664">MFGEPRSCTGASSSSAPSSSIPETVPGSQSYQRVSQSPPFGAPLVPPYVAPPVPRFDAPPTIMIMFQRRHLLRWRPGFIPICWCRRLLLILCTPSRTFSLSQAEKVYQSLTPTDRTKHWFGVYGSVARIVTKVIKCYFPYAHPNWKLTPDHVRKTWFKMFAPKYPWSKGVNERVNTTFFGKAKGRLLDTVSNWKDDWIVKGYEHVKPAELTTVVWDDLIRYRNLPSSIKVSNSCSASPLTKDEHGNGPTLHTTGQKPHAGVRLDMAKETRFLPSFKVLYERTHKNKAGQFVDPKSKQIYNEVVARIEDRQTQLTHQSPDGIPVPLSTPEVDQINKVVVPKKKGRTLGIGSVNVVPRATSSYGQRRADEVTQLRSELNSTRSAFTARMGSVEGFLDVLAAGNPHLETMLAEIRKQNPIPEPPRTQEDEEEVQWRSQDLFDEMQNNNNVP</sequence>
<keyword evidence="3" id="KW-1185">Reference proteome</keyword>
<reference evidence="2" key="2">
    <citation type="submission" date="2015-03" db="UniProtKB">
        <authorList>
            <consortium name="EnsemblPlants"/>
        </authorList>
    </citation>
    <scope>IDENTIFICATION</scope>
</reference>
<dbReference type="Gramene" id="Bo5g095690.1">
    <property type="protein sequence ID" value="Bo5g095690.1"/>
    <property type="gene ID" value="Bo5g095690"/>
</dbReference>
<name>A0A0D3CH56_BRAOL</name>
<reference evidence="2 3" key="1">
    <citation type="journal article" date="2014" name="Genome Biol.">
        <title>Transcriptome and methylome profiling reveals relics of genome dominance in the mesopolyploid Brassica oleracea.</title>
        <authorList>
            <person name="Parkin I.A."/>
            <person name="Koh C."/>
            <person name="Tang H."/>
            <person name="Robinson S.J."/>
            <person name="Kagale S."/>
            <person name="Clarke W.E."/>
            <person name="Town C.D."/>
            <person name="Nixon J."/>
            <person name="Krishnakumar V."/>
            <person name="Bidwell S.L."/>
            <person name="Denoeud F."/>
            <person name="Belcram H."/>
            <person name="Links M.G."/>
            <person name="Just J."/>
            <person name="Clarke C."/>
            <person name="Bender T."/>
            <person name="Huebert T."/>
            <person name="Mason A.S."/>
            <person name="Pires J.C."/>
            <person name="Barker G."/>
            <person name="Moore J."/>
            <person name="Walley P.G."/>
            <person name="Manoli S."/>
            <person name="Batley J."/>
            <person name="Edwards D."/>
            <person name="Nelson M.N."/>
            <person name="Wang X."/>
            <person name="Paterson A.H."/>
            <person name="King G."/>
            <person name="Bancroft I."/>
            <person name="Chalhoub B."/>
            <person name="Sharpe A.G."/>
        </authorList>
    </citation>
    <scope>NUCLEOTIDE SEQUENCE</scope>
    <source>
        <strain evidence="2 3">cv. TO1000</strain>
    </source>
</reference>
<feature type="compositionally biased region" description="Low complexity" evidence="1">
    <location>
        <begin position="11"/>
        <end position="20"/>
    </location>
</feature>
<feature type="region of interest" description="Disordered" evidence="1">
    <location>
        <begin position="1"/>
        <end position="36"/>
    </location>
</feature>
<dbReference type="EnsemblPlants" id="Bo5g095690.1">
    <property type="protein sequence ID" value="Bo5g095690.1"/>
    <property type="gene ID" value="Bo5g095690"/>
</dbReference>
<dbReference type="Proteomes" id="UP000032141">
    <property type="component" value="Chromosome C5"/>
</dbReference>
<evidence type="ECO:0000313" key="3">
    <source>
        <dbReference type="Proteomes" id="UP000032141"/>
    </source>
</evidence>
<protein>
    <submittedName>
        <fullName evidence="2">Uncharacterized protein</fullName>
    </submittedName>
</protein>
<feature type="compositionally biased region" description="Polar residues" evidence="1">
    <location>
        <begin position="26"/>
        <end position="36"/>
    </location>
</feature>
<proteinExistence type="predicted"/>
<dbReference type="InterPro" id="IPR004252">
    <property type="entry name" value="Probable_transposase_24"/>
</dbReference>
<dbReference type="Pfam" id="PF03004">
    <property type="entry name" value="Transposase_24"/>
    <property type="match status" value="1"/>
</dbReference>
<organism evidence="2 3">
    <name type="scientific">Brassica oleracea var. oleracea</name>
    <dbReference type="NCBI Taxonomy" id="109376"/>
    <lineage>
        <taxon>Eukaryota</taxon>
        <taxon>Viridiplantae</taxon>
        <taxon>Streptophyta</taxon>
        <taxon>Embryophyta</taxon>
        <taxon>Tracheophyta</taxon>
        <taxon>Spermatophyta</taxon>
        <taxon>Magnoliopsida</taxon>
        <taxon>eudicotyledons</taxon>
        <taxon>Gunneridae</taxon>
        <taxon>Pentapetalae</taxon>
        <taxon>rosids</taxon>
        <taxon>malvids</taxon>
        <taxon>Brassicales</taxon>
        <taxon>Brassicaceae</taxon>
        <taxon>Brassiceae</taxon>
        <taxon>Brassica</taxon>
    </lineage>
</organism>
<accession>A0A0D3CH56</accession>
<evidence type="ECO:0000313" key="2">
    <source>
        <dbReference type="EnsemblPlants" id="Bo5g095690.1"/>
    </source>
</evidence>
<evidence type="ECO:0000256" key="1">
    <source>
        <dbReference type="SAM" id="MobiDB-lite"/>
    </source>
</evidence>